<name>A0A202FF07_9LACO</name>
<evidence type="ECO:0000313" key="8">
    <source>
        <dbReference type="Proteomes" id="UP000196232"/>
    </source>
</evidence>
<dbReference type="InterPro" id="IPR013525">
    <property type="entry name" value="ABC2_TM"/>
</dbReference>
<evidence type="ECO:0000259" key="6">
    <source>
        <dbReference type="Pfam" id="PF12698"/>
    </source>
</evidence>
<dbReference type="RefSeq" id="WP_056952687.1">
    <property type="nucleotide sequence ID" value="NZ_MYFM01000001.1"/>
</dbReference>
<dbReference type="InterPro" id="IPR017500">
    <property type="entry name" value="Phage_infect_YhgE_N"/>
</dbReference>
<reference evidence="7 8" key="1">
    <citation type="submission" date="2017-03" db="EMBL/GenBank/DDBJ databases">
        <title>Genome sequence of Lactobacillus bobalius KACC 16343.</title>
        <authorList>
            <person name="Chun J."/>
        </authorList>
    </citation>
    <scope>NUCLEOTIDE SEQUENCE [LARGE SCALE GENOMIC DNA]</scope>
    <source>
        <strain evidence="7 8">KACC 16343</strain>
    </source>
</reference>
<feature type="transmembrane region" description="Helical" evidence="5">
    <location>
        <begin position="280"/>
        <end position="305"/>
    </location>
</feature>
<feature type="transmembrane region" description="Helical" evidence="5">
    <location>
        <begin position="403"/>
        <end position="423"/>
    </location>
</feature>
<dbReference type="PANTHER" id="PTHR43077">
    <property type="entry name" value="TRANSPORT PERMEASE YVFS-RELATED"/>
    <property type="match status" value="1"/>
</dbReference>
<dbReference type="Gene3D" id="3.40.1710.10">
    <property type="entry name" value="abc type-2 transporter like domain"/>
    <property type="match status" value="1"/>
</dbReference>
<keyword evidence="2 5" id="KW-0812">Transmembrane</keyword>
<protein>
    <recommendedName>
        <fullName evidence="6">ABC-2 type transporter transmembrane domain-containing protein</fullName>
    </recommendedName>
</protein>
<dbReference type="PANTHER" id="PTHR43077:SF5">
    <property type="entry name" value="PHAGE INFECTION PROTEIN"/>
    <property type="match status" value="1"/>
</dbReference>
<evidence type="ECO:0000256" key="3">
    <source>
        <dbReference type="ARBA" id="ARBA00022989"/>
    </source>
</evidence>
<evidence type="ECO:0000256" key="2">
    <source>
        <dbReference type="ARBA" id="ARBA00022692"/>
    </source>
</evidence>
<feature type="transmembrane region" description="Helical" evidence="5">
    <location>
        <begin position="347"/>
        <end position="366"/>
    </location>
</feature>
<evidence type="ECO:0000313" key="7">
    <source>
        <dbReference type="EMBL" id="OVE99054.1"/>
    </source>
</evidence>
<proteinExistence type="predicted"/>
<dbReference type="GO" id="GO:0140359">
    <property type="term" value="F:ABC-type transporter activity"/>
    <property type="evidence" value="ECO:0007669"/>
    <property type="project" value="InterPro"/>
</dbReference>
<dbReference type="Proteomes" id="UP000196232">
    <property type="component" value="Unassembled WGS sequence"/>
</dbReference>
<comment type="subcellular location">
    <subcellularLocation>
        <location evidence="1">Membrane</location>
        <topology evidence="1">Multi-pass membrane protein</topology>
    </subcellularLocation>
</comment>
<comment type="caution">
    <text evidence="7">The sequence shown here is derived from an EMBL/GenBank/DDBJ whole genome shotgun (WGS) entry which is preliminary data.</text>
</comment>
<dbReference type="Pfam" id="PF12698">
    <property type="entry name" value="ABC2_membrane_3"/>
    <property type="match status" value="1"/>
</dbReference>
<feature type="transmembrane region" description="Helical" evidence="5">
    <location>
        <begin position="248"/>
        <end position="268"/>
    </location>
</feature>
<sequence>MFKSEWKYLINNKKFLIVLLAIALIPAIYCYIYLSSMWNTYGKVDHIPVNIVNEDKSVVFNGKEITIGDNLTRSLKDKDTFDFEETSSTKAEQRLHSGKSYMTIIIPKDFSKNATTLLSSHPQKMKINYKINSGQNFIVSKITTGAATNVNQKVSEQVTSTYSKVILKALSGAQNGMVEAGTATNQISSQSPSPQLKAGTQQLSGALLSGAARLNTISKNDQTADHLATPISEHLTDINKVPNNGTGMAPFAIALGLYVGGIALGTMYDNDPRKKPTSALGWWLSKASVVTTVGIVQSVILFFTLTKLNNLQVNSQFNLFGELILGSLLFQSLIFCLSTLLGGVGTWLVSIILVTQVVSSGGLYPMQLVGHFAQTMNQWLPMTYLIDSLRSTISTNLSIQSDILIMIAMIIGFNALSIAKFHFVMLHEPLEI</sequence>
<dbReference type="NCBIfam" id="TIGR03062">
    <property type="entry name" value="pip_yhgE_Cterm"/>
    <property type="match status" value="1"/>
</dbReference>
<feature type="transmembrane region" description="Helical" evidence="5">
    <location>
        <begin position="317"/>
        <end position="341"/>
    </location>
</feature>
<evidence type="ECO:0000256" key="1">
    <source>
        <dbReference type="ARBA" id="ARBA00004141"/>
    </source>
</evidence>
<feature type="domain" description="ABC-2 type transporter transmembrane" evidence="6">
    <location>
        <begin position="14"/>
        <end position="418"/>
    </location>
</feature>
<keyword evidence="3 5" id="KW-1133">Transmembrane helix</keyword>
<dbReference type="GO" id="GO:0016020">
    <property type="term" value="C:membrane"/>
    <property type="evidence" value="ECO:0007669"/>
    <property type="project" value="UniProtKB-SubCell"/>
</dbReference>
<evidence type="ECO:0000256" key="4">
    <source>
        <dbReference type="ARBA" id="ARBA00023136"/>
    </source>
</evidence>
<organism evidence="7 8">
    <name type="scientific">Companilactobacillus bobalius</name>
    <dbReference type="NCBI Taxonomy" id="2801451"/>
    <lineage>
        <taxon>Bacteria</taxon>
        <taxon>Bacillati</taxon>
        <taxon>Bacillota</taxon>
        <taxon>Bacilli</taxon>
        <taxon>Lactobacillales</taxon>
        <taxon>Lactobacillaceae</taxon>
        <taxon>Companilactobacillus</taxon>
    </lineage>
</organism>
<accession>A0A202FF07</accession>
<gene>
    <name evidence="7" type="ORF">LKACC16343_00166</name>
</gene>
<evidence type="ECO:0000256" key="5">
    <source>
        <dbReference type="SAM" id="Phobius"/>
    </source>
</evidence>
<feature type="transmembrane region" description="Helical" evidence="5">
    <location>
        <begin position="15"/>
        <end position="34"/>
    </location>
</feature>
<dbReference type="NCBIfam" id="TIGR03061">
    <property type="entry name" value="pip_yhgE_Nterm"/>
    <property type="match status" value="1"/>
</dbReference>
<keyword evidence="4 5" id="KW-0472">Membrane</keyword>
<dbReference type="InterPro" id="IPR017501">
    <property type="entry name" value="Phage_infect_YhgE_C"/>
</dbReference>
<dbReference type="EMBL" id="MYFM01000001">
    <property type="protein sequence ID" value="OVE99054.1"/>
    <property type="molecule type" value="Genomic_DNA"/>
</dbReference>
<dbReference type="AlphaFoldDB" id="A0A202FF07"/>
<dbReference type="InterPro" id="IPR051328">
    <property type="entry name" value="T7SS_ABC-Transporter"/>
</dbReference>